<organism evidence="1 2">
    <name type="scientific">Panagrolaimus sp. ES5</name>
    <dbReference type="NCBI Taxonomy" id="591445"/>
    <lineage>
        <taxon>Eukaryota</taxon>
        <taxon>Metazoa</taxon>
        <taxon>Ecdysozoa</taxon>
        <taxon>Nematoda</taxon>
        <taxon>Chromadorea</taxon>
        <taxon>Rhabditida</taxon>
        <taxon>Tylenchina</taxon>
        <taxon>Panagrolaimomorpha</taxon>
        <taxon>Panagrolaimoidea</taxon>
        <taxon>Panagrolaimidae</taxon>
        <taxon>Panagrolaimus</taxon>
    </lineage>
</organism>
<evidence type="ECO:0000313" key="2">
    <source>
        <dbReference type="WBParaSite" id="ES5_v2.g12686.t1"/>
    </source>
</evidence>
<evidence type="ECO:0000313" key="1">
    <source>
        <dbReference type="Proteomes" id="UP000887579"/>
    </source>
</evidence>
<dbReference type="WBParaSite" id="ES5_v2.g12686.t1">
    <property type="protein sequence ID" value="ES5_v2.g12686.t1"/>
    <property type="gene ID" value="ES5_v2.g12686"/>
</dbReference>
<sequence>MPSEKHDIMRKMFEEALGSTMNEKQRKKLDDILNNPRLTKDEVNESIKALCVICGKETMERYQEISEIFVERMAKLSAKMKEEQEKFTDETKAFLHKLHIIHENHSLSYQAEHEKFKELFEHASPVVKTDLKLFGEPFTQFIHGPVER</sequence>
<dbReference type="Proteomes" id="UP000887579">
    <property type="component" value="Unplaced"/>
</dbReference>
<reference evidence="2" key="1">
    <citation type="submission" date="2022-11" db="UniProtKB">
        <authorList>
            <consortium name="WormBaseParasite"/>
        </authorList>
    </citation>
    <scope>IDENTIFICATION</scope>
</reference>
<proteinExistence type="predicted"/>
<name>A0AC34F6H2_9BILA</name>
<accession>A0AC34F6H2</accession>
<protein>
    <submittedName>
        <fullName evidence="2">Uncharacterized protein</fullName>
    </submittedName>
</protein>